<gene>
    <name evidence="1" type="ORF">TSAR_011108</name>
</gene>
<dbReference type="EMBL" id="NNAY01004794">
    <property type="protein sequence ID" value="OXU17400.1"/>
    <property type="molecule type" value="Genomic_DNA"/>
</dbReference>
<name>A0A232EGB6_9HYME</name>
<organism evidence="1 2">
    <name type="scientific">Trichomalopsis sarcophagae</name>
    <dbReference type="NCBI Taxonomy" id="543379"/>
    <lineage>
        <taxon>Eukaryota</taxon>
        <taxon>Metazoa</taxon>
        <taxon>Ecdysozoa</taxon>
        <taxon>Arthropoda</taxon>
        <taxon>Hexapoda</taxon>
        <taxon>Insecta</taxon>
        <taxon>Pterygota</taxon>
        <taxon>Neoptera</taxon>
        <taxon>Endopterygota</taxon>
        <taxon>Hymenoptera</taxon>
        <taxon>Apocrita</taxon>
        <taxon>Proctotrupomorpha</taxon>
        <taxon>Chalcidoidea</taxon>
        <taxon>Pteromalidae</taxon>
        <taxon>Pteromalinae</taxon>
        <taxon>Trichomalopsis</taxon>
    </lineage>
</organism>
<evidence type="ECO:0000313" key="1">
    <source>
        <dbReference type="EMBL" id="OXU17400.1"/>
    </source>
</evidence>
<protein>
    <submittedName>
        <fullName evidence="1">Uncharacterized protein</fullName>
    </submittedName>
</protein>
<reference evidence="1 2" key="1">
    <citation type="journal article" date="2017" name="Curr. Biol.">
        <title>The Evolution of Venom by Co-option of Single-Copy Genes.</title>
        <authorList>
            <person name="Martinson E.O."/>
            <person name="Mrinalini"/>
            <person name="Kelkar Y.D."/>
            <person name="Chang C.H."/>
            <person name="Werren J.H."/>
        </authorList>
    </citation>
    <scope>NUCLEOTIDE SEQUENCE [LARGE SCALE GENOMIC DNA]</scope>
    <source>
        <strain evidence="1 2">Alberta</strain>
        <tissue evidence="1">Whole body</tissue>
    </source>
</reference>
<comment type="caution">
    <text evidence="1">The sequence shown here is derived from an EMBL/GenBank/DDBJ whole genome shotgun (WGS) entry which is preliminary data.</text>
</comment>
<accession>A0A232EGB6</accession>
<evidence type="ECO:0000313" key="2">
    <source>
        <dbReference type="Proteomes" id="UP000215335"/>
    </source>
</evidence>
<sequence length="92" mass="10474">MFLKYVVKGGEFHFLVALCGYGENTYISNFVSGGPKFYAYTAVTPNKDDKIECCKINDAFANDDHKSEKMNDECSKIRLNSKLSEELKCMRL</sequence>
<dbReference type="AlphaFoldDB" id="A0A232EGB6"/>
<dbReference type="Proteomes" id="UP000215335">
    <property type="component" value="Unassembled WGS sequence"/>
</dbReference>
<proteinExistence type="predicted"/>
<keyword evidence="2" id="KW-1185">Reference proteome</keyword>